<dbReference type="OrthoDB" id="9803968at2"/>
<keyword evidence="3" id="KW-0436">Ligase</keyword>
<evidence type="ECO:0000256" key="2">
    <source>
        <dbReference type="ARBA" id="ARBA00006432"/>
    </source>
</evidence>
<gene>
    <name evidence="6" type="ordered locus">Desti_0842</name>
</gene>
<dbReference type="PROSITE" id="PS00455">
    <property type="entry name" value="AMP_BINDING"/>
    <property type="match status" value="1"/>
</dbReference>
<name>I4C1X5_DESTA</name>
<dbReference type="Gene3D" id="3.40.50.980">
    <property type="match status" value="2"/>
</dbReference>
<sequence length="562" mass="62323">MEGFTPWPMDFAEKYRSAGYWIDQTISEVMDESFAKYASRTALITSGGREFKYSDLGNLATRLALHLVNLGLRPYDRLILQMPNIPEVAITYLAALKAGVIPIMALFAHREAEIGFFAELAEARAIAVGTAWRGFDYEEMAANVQTKNPQLKMVLVAGGEPKKGNYSIDAMLQDPIEKRMGLNELPRQDPNLPAVLLLSGGTTGIPKLIPRTHNDYTYNFLCNADICGLNENTVSLVAIPQEHNFAVACPGLKGVLSKGGCEILSDNPSPEAMMELIAKHHVTHCIAVPTMIVGMLNHPNRRKYDMSSLEVILTGGSKLNPEVALRIKPELGCDVQQVLGMAEGPLYWTRRDDPLEVQLHTQGRPQSPGDEFRIVDPVTETDVQQGEVGELWCRGPHIIRGYYRAPDHNAKAFTEEGFYKSGDLVRLHHTGNVVVEGRIKDCINRGGEKISAEEVEDHILAHPAVANCAYVAMPDPLMGERACVYVIPRHDSSINLKTLNEFLLQERKIAKFKLPERLELVDAFPLTPVGKVNKKALRQMIAERVELERQASGGKLDGTKIR</sequence>
<dbReference type="EMBL" id="CP003360">
    <property type="protein sequence ID" value="AFM23566.1"/>
    <property type="molecule type" value="Genomic_DNA"/>
</dbReference>
<dbReference type="FunFam" id="3.30.300.30:FF:000008">
    <property type="entry name" value="2,3-dihydroxybenzoate-AMP ligase"/>
    <property type="match status" value="1"/>
</dbReference>
<proteinExistence type="inferred from homology"/>
<dbReference type="RefSeq" id="WP_014808722.1">
    <property type="nucleotide sequence ID" value="NC_018025.1"/>
</dbReference>
<dbReference type="PANTHER" id="PTHR43201">
    <property type="entry name" value="ACYL-COA SYNTHETASE"/>
    <property type="match status" value="1"/>
</dbReference>
<dbReference type="Gene3D" id="2.30.38.10">
    <property type="entry name" value="Luciferase, Domain 3"/>
    <property type="match status" value="1"/>
</dbReference>
<dbReference type="InterPro" id="IPR025110">
    <property type="entry name" value="AMP-bd_C"/>
</dbReference>
<dbReference type="AlphaFoldDB" id="I4C1X5"/>
<dbReference type="KEGG" id="dti:Desti_0842"/>
<dbReference type="Pfam" id="PF13193">
    <property type="entry name" value="AMP-binding_C"/>
    <property type="match status" value="1"/>
</dbReference>
<comment type="similarity">
    <text evidence="2">Belongs to the ATP-dependent AMP-binding enzyme family.</text>
</comment>
<dbReference type="eggNOG" id="COG1021">
    <property type="taxonomic scope" value="Bacteria"/>
</dbReference>
<dbReference type="Gene3D" id="3.30.300.30">
    <property type="match status" value="1"/>
</dbReference>
<dbReference type="InterPro" id="IPR000873">
    <property type="entry name" value="AMP-dep_synth/lig_dom"/>
</dbReference>
<dbReference type="Proteomes" id="UP000006055">
    <property type="component" value="Chromosome"/>
</dbReference>
<feature type="domain" description="AMP-binding enzyme C-terminal" evidence="5">
    <location>
        <begin position="454"/>
        <end position="531"/>
    </location>
</feature>
<protein>
    <submittedName>
        <fullName evidence="6">Peptide arylation enzyme</fullName>
    </submittedName>
</protein>
<organism evidence="6 7">
    <name type="scientific">Desulfomonile tiedjei (strain ATCC 49306 / DSM 6799 / DCB-1)</name>
    <dbReference type="NCBI Taxonomy" id="706587"/>
    <lineage>
        <taxon>Bacteria</taxon>
        <taxon>Pseudomonadati</taxon>
        <taxon>Thermodesulfobacteriota</taxon>
        <taxon>Desulfomonilia</taxon>
        <taxon>Desulfomonilales</taxon>
        <taxon>Desulfomonilaceae</taxon>
        <taxon>Desulfomonile</taxon>
    </lineage>
</organism>
<dbReference type="FunFam" id="2.30.38.10:FF:000003">
    <property type="entry name" value="Vibriobactin-specific 2,3-dihydroxybenzoate-AMP ligase"/>
    <property type="match status" value="1"/>
</dbReference>
<dbReference type="InterPro" id="IPR020845">
    <property type="entry name" value="AMP-binding_CS"/>
</dbReference>
<comment type="pathway">
    <text evidence="1">Siderophore biosynthesis.</text>
</comment>
<dbReference type="HOGENOM" id="CLU_000022_59_7_7"/>
<dbReference type="PANTHER" id="PTHR43201:SF5">
    <property type="entry name" value="MEDIUM-CHAIN ACYL-COA LIGASE ACSF2, MITOCHONDRIAL"/>
    <property type="match status" value="1"/>
</dbReference>
<dbReference type="InterPro" id="IPR045851">
    <property type="entry name" value="AMP-bd_C_sf"/>
</dbReference>
<dbReference type="Pfam" id="PF00501">
    <property type="entry name" value="AMP-binding"/>
    <property type="match status" value="1"/>
</dbReference>
<evidence type="ECO:0000259" key="4">
    <source>
        <dbReference type="Pfam" id="PF00501"/>
    </source>
</evidence>
<dbReference type="STRING" id="706587.Desti_0842"/>
<dbReference type="SUPFAM" id="SSF56801">
    <property type="entry name" value="Acetyl-CoA synthetase-like"/>
    <property type="match status" value="1"/>
</dbReference>
<dbReference type="PATRIC" id="fig|706587.4.peg.958"/>
<evidence type="ECO:0000259" key="5">
    <source>
        <dbReference type="Pfam" id="PF13193"/>
    </source>
</evidence>
<feature type="domain" description="AMP-dependent synthetase/ligase" evidence="4">
    <location>
        <begin position="31"/>
        <end position="403"/>
    </location>
</feature>
<keyword evidence="7" id="KW-1185">Reference proteome</keyword>
<dbReference type="GO" id="GO:0031956">
    <property type="term" value="F:medium-chain fatty acid-CoA ligase activity"/>
    <property type="evidence" value="ECO:0007669"/>
    <property type="project" value="TreeGrafter"/>
</dbReference>
<dbReference type="GO" id="GO:0006631">
    <property type="term" value="P:fatty acid metabolic process"/>
    <property type="evidence" value="ECO:0007669"/>
    <property type="project" value="TreeGrafter"/>
</dbReference>
<evidence type="ECO:0000313" key="6">
    <source>
        <dbReference type="EMBL" id="AFM23566.1"/>
    </source>
</evidence>
<reference evidence="7" key="1">
    <citation type="submission" date="2012-06" db="EMBL/GenBank/DDBJ databases">
        <title>Complete sequence of chromosome of Desulfomonile tiedjei DSM 6799.</title>
        <authorList>
            <person name="Lucas S."/>
            <person name="Copeland A."/>
            <person name="Lapidus A."/>
            <person name="Glavina del Rio T."/>
            <person name="Dalin E."/>
            <person name="Tice H."/>
            <person name="Bruce D."/>
            <person name="Goodwin L."/>
            <person name="Pitluck S."/>
            <person name="Peters L."/>
            <person name="Ovchinnikova G."/>
            <person name="Zeytun A."/>
            <person name="Lu M."/>
            <person name="Kyrpides N."/>
            <person name="Mavromatis K."/>
            <person name="Ivanova N."/>
            <person name="Brettin T."/>
            <person name="Detter J.C."/>
            <person name="Han C."/>
            <person name="Larimer F."/>
            <person name="Land M."/>
            <person name="Hauser L."/>
            <person name="Markowitz V."/>
            <person name="Cheng J.-F."/>
            <person name="Hugenholtz P."/>
            <person name="Woyke T."/>
            <person name="Wu D."/>
            <person name="Spring S."/>
            <person name="Schroeder M."/>
            <person name="Brambilla E."/>
            <person name="Klenk H.-P."/>
            <person name="Eisen J.A."/>
        </authorList>
    </citation>
    <scope>NUCLEOTIDE SEQUENCE [LARGE SCALE GENOMIC DNA]</scope>
    <source>
        <strain evidence="7">ATCC 49306 / DSM 6799 / DCB-1</strain>
    </source>
</reference>
<evidence type="ECO:0000256" key="1">
    <source>
        <dbReference type="ARBA" id="ARBA00004924"/>
    </source>
</evidence>
<evidence type="ECO:0000256" key="3">
    <source>
        <dbReference type="ARBA" id="ARBA00022598"/>
    </source>
</evidence>
<accession>I4C1X5</accession>
<evidence type="ECO:0000313" key="7">
    <source>
        <dbReference type="Proteomes" id="UP000006055"/>
    </source>
</evidence>